<organism evidence="9 10">
    <name type="scientific">Prorocentrum cordatum</name>
    <dbReference type="NCBI Taxonomy" id="2364126"/>
    <lineage>
        <taxon>Eukaryota</taxon>
        <taxon>Sar</taxon>
        <taxon>Alveolata</taxon>
        <taxon>Dinophyceae</taxon>
        <taxon>Prorocentrales</taxon>
        <taxon>Prorocentraceae</taxon>
        <taxon>Prorocentrum</taxon>
    </lineage>
</organism>
<dbReference type="PANTHER" id="PTHR12225:SF0">
    <property type="entry name" value="PROTEASOMAL UBIQUITIN RECEPTOR ADRM1"/>
    <property type="match status" value="1"/>
</dbReference>
<evidence type="ECO:0000256" key="3">
    <source>
        <dbReference type="ARBA" id="ARBA00022490"/>
    </source>
</evidence>
<keyword evidence="10" id="KW-1185">Reference proteome</keyword>
<gene>
    <name evidence="9" type="ORF">PCOR1329_LOCUS704</name>
</gene>
<keyword evidence="3" id="KW-0963">Cytoplasm</keyword>
<dbReference type="InterPro" id="IPR032368">
    <property type="entry name" value="RPN13_DEUBAD"/>
</dbReference>
<dbReference type="PANTHER" id="PTHR12225">
    <property type="entry name" value="ADHESION REGULATING MOLECULE 1 110 KDA CELL MEMBRANE GLYCOPROTEIN"/>
    <property type="match status" value="1"/>
</dbReference>
<proteinExistence type="predicted"/>
<evidence type="ECO:0000256" key="5">
    <source>
        <dbReference type="ARBA" id="ARBA00023242"/>
    </source>
</evidence>
<protein>
    <recommendedName>
        <fullName evidence="11">Pru domain-containing protein</fullName>
    </recommendedName>
</protein>
<dbReference type="InterPro" id="IPR044867">
    <property type="entry name" value="DEUBAD_dom"/>
</dbReference>
<name>A0ABN9PC97_9DINO</name>
<dbReference type="Proteomes" id="UP001189429">
    <property type="component" value="Unassembled WGS sequence"/>
</dbReference>
<feature type="compositionally biased region" description="Low complexity" evidence="6">
    <location>
        <begin position="126"/>
        <end position="150"/>
    </location>
</feature>
<evidence type="ECO:0000313" key="9">
    <source>
        <dbReference type="EMBL" id="CAK0789009.1"/>
    </source>
</evidence>
<keyword evidence="4" id="KW-0647">Proteasome</keyword>
<dbReference type="Gene3D" id="1.10.2020.20">
    <property type="match status" value="1"/>
</dbReference>
<evidence type="ECO:0000256" key="1">
    <source>
        <dbReference type="ARBA" id="ARBA00004123"/>
    </source>
</evidence>
<dbReference type="InterPro" id="IPR044868">
    <property type="entry name" value="Rpn13/ADRM1_Pru"/>
</dbReference>
<evidence type="ECO:0000259" key="7">
    <source>
        <dbReference type="PROSITE" id="PS51916"/>
    </source>
</evidence>
<dbReference type="Pfam" id="PF04683">
    <property type="entry name" value="Rpn13_ADRM1_Pru"/>
    <property type="match status" value="1"/>
</dbReference>
<dbReference type="InterPro" id="IPR038108">
    <property type="entry name" value="RPN13_DEUBAD_sf"/>
</dbReference>
<evidence type="ECO:0000256" key="2">
    <source>
        <dbReference type="ARBA" id="ARBA00004496"/>
    </source>
</evidence>
<evidence type="ECO:0008006" key="11">
    <source>
        <dbReference type="Google" id="ProtNLM"/>
    </source>
</evidence>
<comment type="caution">
    <text evidence="9">The sequence shown here is derived from an EMBL/GenBank/DDBJ whole genome shotgun (WGS) entry which is preliminary data.</text>
</comment>
<comment type="subcellular location">
    <subcellularLocation>
        <location evidence="2">Cytoplasm</location>
    </subcellularLocation>
    <subcellularLocation>
        <location evidence="1">Nucleus</location>
    </subcellularLocation>
</comment>
<feature type="domain" description="Pru" evidence="8">
    <location>
        <begin position="8"/>
        <end position="121"/>
    </location>
</feature>
<reference evidence="9" key="1">
    <citation type="submission" date="2023-10" db="EMBL/GenBank/DDBJ databases">
        <authorList>
            <person name="Chen Y."/>
            <person name="Shah S."/>
            <person name="Dougan E. K."/>
            <person name="Thang M."/>
            <person name="Chan C."/>
        </authorList>
    </citation>
    <scope>NUCLEOTIDE SEQUENCE [LARGE SCALE GENOMIC DNA]</scope>
</reference>
<dbReference type="InterPro" id="IPR038633">
    <property type="entry name" value="Rpn13/ADRM1_Pru_sf"/>
</dbReference>
<dbReference type="InterPro" id="IPR006773">
    <property type="entry name" value="Rpn13/ADRM1"/>
</dbReference>
<sequence>MFQPQQAQAGEVHVEFRAGQCKWDGRLVTPEKSKGKVALVTTEEDGLMHFRWANREKNDTALDLIVINDAYFEKIEKCKDGRVYVLRFTSSDKKLIFWMQEPDENSDVALIKKFNDAVGAKIPEKGSSGSGSAPVAAATASSPGAPAEPNPELQAILQQFLQAQSAPRAPPVPLSAVLTTEVLQGLLEDEAAVKEMTELLPATHRNPAGVREALASPQLQQSLQGLSQAIHSDQLPMLLAALGLDPRSLAGAAPGSDALEVLCKAMEEQGGGGAEGGS</sequence>
<dbReference type="Pfam" id="PF16550">
    <property type="entry name" value="RPN13_C"/>
    <property type="match status" value="1"/>
</dbReference>
<evidence type="ECO:0000256" key="6">
    <source>
        <dbReference type="SAM" id="MobiDB-lite"/>
    </source>
</evidence>
<evidence type="ECO:0000259" key="8">
    <source>
        <dbReference type="PROSITE" id="PS51917"/>
    </source>
</evidence>
<dbReference type="PROSITE" id="PS51917">
    <property type="entry name" value="PRU"/>
    <property type="match status" value="1"/>
</dbReference>
<evidence type="ECO:0000313" key="10">
    <source>
        <dbReference type="Proteomes" id="UP001189429"/>
    </source>
</evidence>
<feature type="domain" description="DEUBAD" evidence="7">
    <location>
        <begin position="164"/>
        <end position="276"/>
    </location>
</feature>
<dbReference type="EMBL" id="CAUYUJ010000158">
    <property type="protein sequence ID" value="CAK0789009.1"/>
    <property type="molecule type" value="Genomic_DNA"/>
</dbReference>
<evidence type="ECO:0000256" key="4">
    <source>
        <dbReference type="ARBA" id="ARBA00022942"/>
    </source>
</evidence>
<dbReference type="Gene3D" id="2.30.29.70">
    <property type="entry name" value="Proteasomal ubiquitin receptor Rpn13/ADRM1"/>
    <property type="match status" value="1"/>
</dbReference>
<feature type="region of interest" description="Disordered" evidence="6">
    <location>
        <begin position="123"/>
        <end position="150"/>
    </location>
</feature>
<dbReference type="PROSITE" id="PS51916">
    <property type="entry name" value="DEUBAD"/>
    <property type="match status" value="1"/>
</dbReference>
<keyword evidence="5" id="KW-0539">Nucleus</keyword>
<accession>A0ABN9PC97</accession>